<feature type="active site" evidence="11">
    <location>
        <position position="525"/>
    </location>
</feature>
<dbReference type="InParanoid" id="D8Q1E9"/>
<evidence type="ECO:0000256" key="6">
    <source>
        <dbReference type="ARBA" id="ARBA00022989"/>
    </source>
</evidence>
<evidence type="ECO:0000256" key="2">
    <source>
        <dbReference type="ARBA" id="ARBA00009010"/>
    </source>
</evidence>
<dbReference type="OMA" id="FNRQWPW"/>
<dbReference type="Proteomes" id="UP000007431">
    <property type="component" value="Unassembled WGS sequence"/>
</dbReference>
<dbReference type="VEuPathDB" id="FungiDB:SCHCODRAFT_02619284"/>
<dbReference type="AlphaFoldDB" id="D8Q1E9"/>
<name>D8Q1E9_SCHCM</name>
<feature type="transmembrane region" description="Helical" evidence="12">
    <location>
        <begin position="110"/>
        <end position="130"/>
    </location>
</feature>
<reference evidence="13 14" key="1">
    <citation type="journal article" date="2010" name="Nat. Biotechnol.">
        <title>Genome sequence of the model mushroom Schizophyllum commune.</title>
        <authorList>
            <person name="Ohm R.A."/>
            <person name="de Jong J.F."/>
            <person name="Lugones L.G."/>
            <person name="Aerts A."/>
            <person name="Kothe E."/>
            <person name="Stajich J.E."/>
            <person name="de Vries R.P."/>
            <person name="Record E."/>
            <person name="Levasseur A."/>
            <person name="Baker S.E."/>
            <person name="Bartholomew K.A."/>
            <person name="Coutinho P.M."/>
            <person name="Erdmann S."/>
            <person name="Fowler T.J."/>
            <person name="Gathman A.C."/>
            <person name="Lombard V."/>
            <person name="Henrissat B."/>
            <person name="Knabe N."/>
            <person name="Kuees U."/>
            <person name="Lilly W.W."/>
            <person name="Lindquist E."/>
            <person name="Lucas S."/>
            <person name="Magnuson J.K."/>
            <person name="Piumi F."/>
            <person name="Raudaskoski M."/>
            <person name="Salamov A."/>
            <person name="Schmutz J."/>
            <person name="Schwarze F.W.M.R."/>
            <person name="vanKuyk P.A."/>
            <person name="Horton J.S."/>
            <person name="Grigoriev I.V."/>
            <person name="Woesten H.A.B."/>
        </authorList>
    </citation>
    <scope>NUCLEOTIDE SEQUENCE [LARGE SCALE GENOMIC DNA]</scope>
    <source>
        <strain evidence="14">H4-8 / FGSC 9210</strain>
    </source>
</reference>
<feature type="transmembrane region" description="Helical" evidence="12">
    <location>
        <begin position="171"/>
        <end position="188"/>
    </location>
</feature>
<dbReference type="GeneID" id="9590872"/>
<evidence type="ECO:0000256" key="5">
    <source>
        <dbReference type="ARBA" id="ARBA00022824"/>
    </source>
</evidence>
<dbReference type="Pfam" id="PF03062">
    <property type="entry name" value="MBOAT"/>
    <property type="match status" value="1"/>
</dbReference>
<evidence type="ECO:0000256" key="9">
    <source>
        <dbReference type="ARBA" id="ARBA00023568"/>
    </source>
</evidence>
<feature type="transmembrane region" description="Helical" evidence="12">
    <location>
        <begin position="142"/>
        <end position="165"/>
    </location>
</feature>
<keyword evidence="7 10" id="KW-0472">Membrane</keyword>
<evidence type="ECO:0000313" key="14">
    <source>
        <dbReference type="Proteomes" id="UP000007431"/>
    </source>
</evidence>
<comment type="function">
    <text evidence="9">Sterol O-acyltransferase that catalyzes the formation of stery esters.</text>
</comment>
<evidence type="ECO:0000256" key="7">
    <source>
        <dbReference type="ARBA" id="ARBA00023136"/>
    </source>
</evidence>
<gene>
    <name evidence="13" type="ORF">SCHCODRAFT_53724</name>
</gene>
<keyword evidence="8 10" id="KW-0012">Acyltransferase</keyword>
<dbReference type="PIRSF" id="PIRSF000439">
    <property type="entry name" value="Oat_ACAT_DAG_ARE"/>
    <property type="match status" value="1"/>
</dbReference>
<dbReference type="STRING" id="578458.D8Q1E9"/>
<feature type="transmembrane region" description="Helical" evidence="12">
    <location>
        <begin position="399"/>
        <end position="419"/>
    </location>
</feature>
<organism evidence="14">
    <name type="scientific">Schizophyllum commune (strain H4-8 / FGSC 9210)</name>
    <name type="common">Split gill fungus</name>
    <dbReference type="NCBI Taxonomy" id="578458"/>
    <lineage>
        <taxon>Eukaryota</taxon>
        <taxon>Fungi</taxon>
        <taxon>Dikarya</taxon>
        <taxon>Basidiomycota</taxon>
        <taxon>Agaricomycotina</taxon>
        <taxon>Agaricomycetes</taxon>
        <taxon>Agaricomycetidae</taxon>
        <taxon>Agaricales</taxon>
        <taxon>Schizophyllaceae</taxon>
        <taxon>Schizophyllum</taxon>
    </lineage>
</organism>
<evidence type="ECO:0000313" key="13">
    <source>
        <dbReference type="EMBL" id="EFI98495.1"/>
    </source>
</evidence>
<feature type="transmembrane region" description="Helical" evidence="12">
    <location>
        <begin position="568"/>
        <end position="587"/>
    </location>
</feature>
<dbReference type="eggNOG" id="KOG0380">
    <property type="taxonomic scope" value="Eukaryota"/>
</dbReference>
<protein>
    <recommendedName>
        <fullName evidence="10">O-acyltransferase</fullName>
    </recommendedName>
</protein>
<dbReference type="GO" id="GO:0005789">
    <property type="term" value="C:endoplasmic reticulum membrane"/>
    <property type="evidence" value="ECO:0007669"/>
    <property type="project" value="UniProtKB-SubCell"/>
</dbReference>
<dbReference type="InterPro" id="IPR004299">
    <property type="entry name" value="MBOAT_fam"/>
</dbReference>
<dbReference type="KEGG" id="scm:SCHCO_02619284"/>
<evidence type="ECO:0000256" key="3">
    <source>
        <dbReference type="ARBA" id="ARBA00022679"/>
    </source>
</evidence>
<keyword evidence="3 10" id="KW-0808">Transferase</keyword>
<dbReference type="HOGENOM" id="CLU_018190_2_0_1"/>
<evidence type="ECO:0000256" key="1">
    <source>
        <dbReference type="ARBA" id="ARBA00004477"/>
    </source>
</evidence>
<dbReference type="OrthoDB" id="10039049at2759"/>
<comment type="similarity">
    <text evidence="2 10">Belongs to the membrane-bound acyltransferase family. Sterol o-acyltransferase subfamily.</text>
</comment>
<feature type="transmembrane region" description="Helical" evidence="12">
    <location>
        <begin position="439"/>
        <end position="459"/>
    </location>
</feature>
<evidence type="ECO:0000256" key="8">
    <source>
        <dbReference type="ARBA" id="ARBA00023315"/>
    </source>
</evidence>
<proteinExistence type="inferred from homology"/>
<dbReference type="InterPro" id="IPR014371">
    <property type="entry name" value="Oat_ACAT_DAG_ARE"/>
</dbReference>
<evidence type="ECO:0000256" key="4">
    <source>
        <dbReference type="ARBA" id="ARBA00022692"/>
    </source>
</evidence>
<sequence>MPVDAAATTTEALAARTGGEGLETPAGTLYVSKPFRSKSSKKLRALITFTPRKSAFDTTNELSGANEFRGFFTLFWISMFIFTIRTYISSIETQGAPLNLAFATMFSQDAVTLFWSDMLLIASSVLCVPFAKAIATNTIQYYWTGVILQHIFQTSILFIAVSWTYHRQWPWVQSGFLTLHTLVMIMKMHSYINVNGYMQYITAQSQQVLDQMRKATETIGGGWDHAIEVAKARRAELDNAAGMSSGTDSPPSMDTTPPVMATPPIATGASASYVDADTATALRKRLASVAPGVANDMRKAEKAQEAAAADEKSGVRSHVVSALEPHPLVDHPNEEIAQMAKDYSEMQGELTSTGPERITWPNNVTYKNFGLYLLIPSLVYELEYPRTDKIRPIYVFEKVTAFFGSFALLYTITETFILPKIPTADQSFLLSLLDLAMPFMFGYLMIFYIIFECICNAFAEISYFADRQFYEDWWNSTSWDEFSRKWNRPVHSFLLRHVYASTITGYGLSRTQAMFATFLLSACAHELVMIVVTHKIRMYLFSLQLIQIPLIAIGRHPVIKRNKLAGNINFWLGLYAGFPLLCVAYCAY</sequence>
<evidence type="ECO:0000256" key="11">
    <source>
        <dbReference type="PIRSR" id="PIRSR000439-1"/>
    </source>
</evidence>
<dbReference type="RefSeq" id="XP_003033398.1">
    <property type="nucleotide sequence ID" value="XM_003033352.1"/>
</dbReference>
<dbReference type="PANTHER" id="PTHR10408:SF9">
    <property type="entry name" value="STEROL O-ACYLTRANSFERASE 2-RELATED"/>
    <property type="match status" value="1"/>
</dbReference>
<keyword evidence="14" id="KW-1185">Reference proteome</keyword>
<keyword evidence="6 12" id="KW-1133">Transmembrane helix</keyword>
<keyword evidence="4 12" id="KW-0812">Transmembrane</keyword>
<dbReference type="EMBL" id="GL377305">
    <property type="protein sequence ID" value="EFI98495.1"/>
    <property type="molecule type" value="Genomic_DNA"/>
</dbReference>
<evidence type="ECO:0000256" key="12">
    <source>
        <dbReference type="SAM" id="Phobius"/>
    </source>
</evidence>
<dbReference type="GO" id="GO:0034737">
    <property type="term" value="F:ergosterol O-acyltransferase activity"/>
    <property type="evidence" value="ECO:0007669"/>
    <property type="project" value="TreeGrafter"/>
</dbReference>
<dbReference type="PANTHER" id="PTHR10408">
    <property type="entry name" value="STEROL O-ACYLTRANSFERASE"/>
    <property type="match status" value="1"/>
</dbReference>
<feature type="transmembrane region" description="Helical" evidence="12">
    <location>
        <begin position="71"/>
        <end position="90"/>
    </location>
</feature>
<evidence type="ECO:0000256" key="10">
    <source>
        <dbReference type="PIRNR" id="PIRNR000439"/>
    </source>
</evidence>
<accession>D8Q1E9</accession>
<keyword evidence="5 10" id="KW-0256">Endoplasmic reticulum</keyword>
<comment type="subcellular location">
    <subcellularLocation>
        <location evidence="1 10">Endoplasmic reticulum membrane</location>
        <topology evidence="1 10">Multi-pass membrane protein</topology>
    </subcellularLocation>
</comment>
<dbReference type="FunCoup" id="D8Q1E9">
    <property type="interactions" value="197"/>
</dbReference>
<dbReference type="GO" id="GO:0008204">
    <property type="term" value="P:ergosterol metabolic process"/>
    <property type="evidence" value="ECO:0007669"/>
    <property type="project" value="TreeGrafter"/>
</dbReference>